<evidence type="ECO:0000256" key="1">
    <source>
        <dbReference type="ARBA" id="ARBA00008668"/>
    </source>
</evidence>
<dbReference type="PANTHER" id="PTHR43695">
    <property type="entry name" value="PUTATIVE (AFU_ORTHOLOGUE AFUA_2G17250)-RELATED"/>
    <property type="match status" value="1"/>
</dbReference>
<dbReference type="CDD" id="cd01821">
    <property type="entry name" value="Rhamnogalacturan_acetylesterase_like"/>
    <property type="match status" value="1"/>
</dbReference>
<feature type="domain" description="Beta-agarase/YXIM esterase-like galactose-binding" evidence="4">
    <location>
        <begin position="5"/>
        <end position="131"/>
    </location>
</feature>
<evidence type="ECO:0000313" key="5">
    <source>
        <dbReference type="EMBL" id="MDQ0111846.1"/>
    </source>
</evidence>
<name>A0ABT9TWV9_PAEHA</name>
<keyword evidence="2" id="KW-0378">Hydrolase</keyword>
<evidence type="ECO:0000259" key="3">
    <source>
        <dbReference type="Pfam" id="PF13472"/>
    </source>
</evidence>
<dbReference type="SUPFAM" id="SSF52266">
    <property type="entry name" value="SGNH hydrolase"/>
    <property type="match status" value="1"/>
</dbReference>
<dbReference type="InterPro" id="IPR036514">
    <property type="entry name" value="SGNH_hydro_sf"/>
</dbReference>
<evidence type="ECO:0000313" key="6">
    <source>
        <dbReference type="Proteomes" id="UP001229346"/>
    </source>
</evidence>
<gene>
    <name evidence="5" type="ORF">J2T15_001279</name>
</gene>
<dbReference type="Gene3D" id="2.60.120.430">
    <property type="entry name" value="Galactose-binding lectin"/>
    <property type="match status" value="1"/>
</dbReference>
<dbReference type="Gene3D" id="3.40.50.1110">
    <property type="entry name" value="SGNH hydrolase"/>
    <property type="match status" value="1"/>
</dbReference>
<dbReference type="SUPFAM" id="SSF49785">
    <property type="entry name" value="Galactose-binding domain-like"/>
    <property type="match status" value="1"/>
</dbReference>
<accession>A0ABT9TWV9</accession>
<dbReference type="EMBL" id="JAUSSU010000002">
    <property type="protein sequence ID" value="MDQ0111846.1"/>
    <property type="molecule type" value="Genomic_DNA"/>
</dbReference>
<evidence type="ECO:0000259" key="4">
    <source>
        <dbReference type="Pfam" id="PF21254"/>
    </source>
</evidence>
<dbReference type="RefSeq" id="WP_307202116.1">
    <property type="nucleotide sequence ID" value="NZ_JAUSSU010000002.1"/>
</dbReference>
<dbReference type="InterPro" id="IPR049033">
    <property type="entry name" value="AGA-YXIM_GBD"/>
</dbReference>
<dbReference type="InterPro" id="IPR013830">
    <property type="entry name" value="SGNH_hydro"/>
</dbReference>
<feature type="domain" description="SGNH hydrolase-type esterase" evidence="3">
    <location>
        <begin position="155"/>
        <end position="329"/>
    </location>
</feature>
<dbReference type="Proteomes" id="UP001229346">
    <property type="component" value="Unassembled WGS sequence"/>
</dbReference>
<comment type="caution">
    <text evidence="5">The sequence shown here is derived from an EMBL/GenBank/DDBJ whole genome shotgun (WGS) entry which is preliminary data.</text>
</comment>
<comment type="similarity">
    <text evidence="1">Belongs to the 'GDSL' lipolytic enzyme family.</text>
</comment>
<protein>
    <submittedName>
        <fullName evidence="5">Lysophospholipase L1-like esterase</fullName>
    </submittedName>
</protein>
<dbReference type="PANTHER" id="PTHR43695:SF1">
    <property type="entry name" value="RHAMNOGALACTURONAN ACETYLESTERASE"/>
    <property type="match status" value="1"/>
</dbReference>
<organism evidence="5 6">
    <name type="scientific">Paenibacillus harenae</name>
    <dbReference type="NCBI Taxonomy" id="306543"/>
    <lineage>
        <taxon>Bacteria</taxon>
        <taxon>Bacillati</taxon>
        <taxon>Bacillota</taxon>
        <taxon>Bacilli</taxon>
        <taxon>Bacillales</taxon>
        <taxon>Paenibacillaceae</taxon>
        <taxon>Paenibacillus</taxon>
    </lineage>
</organism>
<keyword evidence="6" id="KW-1185">Reference proteome</keyword>
<dbReference type="Pfam" id="PF13472">
    <property type="entry name" value="Lipase_GDSL_2"/>
    <property type="match status" value="1"/>
</dbReference>
<reference evidence="5 6" key="1">
    <citation type="submission" date="2023-07" db="EMBL/GenBank/DDBJ databases">
        <title>Sorghum-associated microbial communities from plants grown in Nebraska, USA.</title>
        <authorList>
            <person name="Schachtman D."/>
        </authorList>
    </citation>
    <scope>NUCLEOTIDE SEQUENCE [LARGE SCALE GENOMIC DNA]</scope>
    <source>
        <strain evidence="5 6">CC482</strain>
    </source>
</reference>
<sequence length="369" mass="40875">MTTTYRFDFGIGEPPATGSDYIHILPDTAYRDERGYGFESCERVTSRNRGEGDRLRSAFCIPLDSAFIVKLPNGLYTVTVTIGDAITPTVTSLKYGVGRMVLNKAVTSAGQYAVHSFTVKVTDGKLRLAFTGIAPRINALDIVEAKQATTIFLAGDSTVTDQSVFPYAGWGQMLPLYFKTEVAIDNHAKSGRSSKSFIAEGRLQPILDDMKSGDHLWIQFGHNDEKQDEERATDPFGSYKEKLAIYVEEARARGAIPVLITPMHRRKFDPQGRIIDTHGDYLLGMKELASELDVPLIDLAAKSKLLYEELGDEPSKALFMWAYPGEFIHFPDGAQDDTHFQELGAIRVAGLVVEGLRELGLAPLNLYLR</sequence>
<evidence type="ECO:0000256" key="2">
    <source>
        <dbReference type="ARBA" id="ARBA00022801"/>
    </source>
</evidence>
<dbReference type="Pfam" id="PF21254">
    <property type="entry name" value="AGA-YXIM_GBD"/>
    <property type="match status" value="1"/>
</dbReference>
<dbReference type="InterPro" id="IPR037459">
    <property type="entry name" value="RhgT-like"/>
</dbReference>
<proteinExistence type="inferred from homology"/>
<dbReference type="InterPro" id="IPR008979">
    <property type="entry name" value="Galactose-bd-like_sf"/>
</dbReference>